<reference evidence="2" key="2">
    <citation type="submission" date="2020-10" db="UniProtKB">
        <authorList>
            <consortium name="WormBaseParasite"/>
        </authorList>
    </citation>
    <scope>IDENTIFICATION</scope>
</reference>
<protein>
    <submittedName>
        <fullName evidence="2">Peptidase_M13 domain-containing protein</fullName>
    </submittedName>
</protein>
<accession>A0A7E4UY27</accession>
<name>A0A7E4UY27_PANRE</name>
<keyword evidence="1" id="KW-1185">Reference proteome</keyword>
<reference evidence="1" key="1">
    <citation type="journal article" date="2013" name="Genetics">
        <title>The draft genome and transcriptome of Panagrellus redivivus are shaped by the harsh demands of a free-living lifestyle.</title>
        <authorList>
            <person name="Srinivasan J."/>
            <person name="Dillman A.R."/>
            <person name="Macchietto M.G."/>
            <person name="Heikkinen L."/>
            <person name="Lakso M."/>
            <person name="Fracchia K.M."/>
            <person name="Antoshechkin I."/>
            <person name="Mortazavi A."/>
            <person name="Wong G."/>
            <person name="Sternberg P.W."/>
        </authorList>
    </citation>
    <scope>NUCLEOTIDE SEQUENCE [LARGE SCALE GENOMIC DNA]</scope>
    <source>
        <strain evidence="1">MT8872</strain>
    </source>
</reference>
<proteinExistence type="predicted"/>
<sequence length="68" mass="8105">MKQFINSVTSKWAQTKDVNKRYYEFSEAYYKFKKFSPALEKHLGMIKLGDDGQLGDFFYLNYFFGLPN</sequence>
<evidence type="ECO:0000313" key="2">
    <source>
        <dbReference type="WBParaSite" id="Pan_g14222.t1"/>
    </source>
</evidence>
<dbReference type="Proteomes" id="UP000492821">
    <property type="component" value="Unassembled WGS sequence"/>
</dbReference>
<dbReference type="WBParaSite" id="Pan_g14222.t1">
    <property type="protein sequence ID" value="Pan_g14222.t1"/>
    <property type="gene ID" value="Pan_g14222"/>
</dbReference>
<evidence type="ECO:0000313" key="1">
    <source>
        <dbReference type="Proteomes" id="UP000492821"/>
    </source>
</evidence>
<organism evidence="1 2">
    <name type="scientific">Panagrellus redivivus</name>
    <name type="common">Microworm</name>
    <dbReference type="NCBI Taxonomy" id="6233"/>
    <lineage>
        <taxon>Eukaryota</taxon>
        <taxon>Metazoa</taxon>
        <taxon>Ecdysozoa</taxon>
        <taxon>Nematoda</taxon>
        <taxon>Chromadorea</taxon>
        <taxon>Rhabditida</taxon>
        <taxon>Tylenchina</taxon>
        <taxon>Panagrolaimomorpha</taxon>
        <taxon>Panagrolaimoidea</taxon>
        <taxon>Panagrolaimidae</taxon>
        <taxon>Panagrellus</taxon>
    </lineage>
</organism>
<dbReference type="AlphaFoldDB" id="A0A7E4UY27"/>